<gene>
    <name evidence="1" type="ORF">PAM7066_03354</name>
</gene>
<reference evidence="1 2" key="1">
    <citation type="submission" date="2017-03" db="EMBL/GenBank/DDBJ databases">
        <authorList>
            <person name="Afonso C.L."/>
            <person name="Miller P.J."/>
            <person name="Scott M.A."/>
            <person name="Spackman E."/>
            <person name="Goraichik I."/>
            <person name="Dimitrov K.M."/>
            <person name="Suarez D.L."/>
            <person name="Swayne D.E."/>
        </authorList>
    </citation>
    <scope>NUCLEOTIDE SEQUENCE [LARGE SCALE GENOMIC DNA]</scope>
    <source>
        <strain evidence="1 2">CECT 7066</strain>
    </source>
</reference>
<name>A0A1Y5TSB2_9RHOB</name>
<evidence type="ECO:0000313" key="1">
    <source>
        <dbReference type="EMBL" id="SLN66837.1"/>
    </source>
</evidence>
<evidence type="ECO:0000313" key="2">
    <source>
        <dbReference type="Proteomes" id="UP000193870"/>
    </source>
</evidence>
<dbReference type="OrthoDB" id="9780674at2"/>
<dbReference type="EMBL" id="FWFV01000013">
    <property type="protein sequence ID" value="SLN66837.1"/>
    <property type="molecule type" value="Genomic_DNA"/>
</dbReference>
<dbReference type="InterPro" id="IPR010349">
    <property type="entry name" value="Asparaginase_II"/>
</dbReference>
<dbReference type="Proteomes" id="UP000193870">
    <property type="component" value="Unassembled WGS sequence"/>
</dbReference>
<proteinExistence type="predicted"/>
<dbReference type="PANTHER" id="PTHR42110">
    <property type="entry name" value="L-ASPARAGINASE, PUTATIVE (AFU_ORTHOLOGUE AFUA_3G11890)-RELATED"/>
    <property type="match status" value="1"/>
</dbReference>
<keyword evidence="2" id="KW-1185">Reference proteome</keyword>
<organism evidence="1 2">
    <name type="scientific">Palleronia marisminoris</name>
    <dbReference type="NCBI Taxonomy" id="315423"/>
    <lineage>
        <taxon>Bacteria</taxon>
        <taxon>Pseudomonadati</taxon>
        <taxon>Pseudomonadota</taxon>
        <taxon>Alphaproteobacteria</taxon>
        <taxon>Rhodobacterales</taxon>
        <taxon>Roseobacteraceae</taxon>
        <taxon>Palleronia</taxon>
    </lineage>
</organism>
<dbReference type="AlphaFoldDB" id="A0A1Y5TSB2"/>
<dbReference type="RefSeq" id="WP_085855321.1">
    <property type="nucleotide sequence ID" value="NZ_FOPF01000014.1"/>
</dbReference>
<accession>A0A1Y5TSB2</accession>
<dbReference type="PANTHER" id="PTHR42110:SF1">
    <property type="entry name" value="L-ASPARAGINASE, PUTATIVE (AFU_ORTHOLOGUE AFUA_3G11890)-RELATED"/>
    <property type="match status" value="1"/>
</dbReference>
<dbReference type="STRING" id="315423.SAMN04488020_11432"/>
<protein>
    <submittedName>
        <fullName evidence="1">L-asparaginase II</fullName>
    </submittedName>
</protein>
<dbReference type="Pfam" id="PF06089">
    <property type="entry name" value="Asparaginase_II"/>
    <property type="match status" value="1"/>
</dbReference>
<sequence>MSDPIPMVELWRGDLRESVHLGHAVAYHATGGVIESWGDPDAVIYPRSSCKMLQALPMVEAGVPLSSERMALACASHEGASVHVNAVRGWLAELGLSDDDLVCGRERPRDRYLQEALIREGSEPEQVHNQCSGKHVGFLQFHRHLRAKGAYVDPDGSVQKAVRTAFEELTGMNSPGYGIDGCAAPNFATTVTGLARAMAAFAAAEEGQSTRRNAMYSLRQSMMAHPFLVAGQGKTASRFMEAAPGRVAVKPGAEGVYVAMLPERRIGIALKIVDGAGRAADTAMAALLTRFGIFPRDAWAVRVVRDAPILNRAGVQVGVTRTSPGFV</sequence>